<organism evidence="3 4">
    <name type="scientific">candidate division MSBL1 archaeon SCGC-AAA261G05</name>
    <dbReference type="NCBI Taxonomy" id="1698276"/>
    <lineage>
        <taxon>Archaea</taxon>
        <taxon>Methanobacteriati</taxon>
        <taxon>Methanobacteriota</taxon>
        <taxon>candidate division MSBL1</taxon>
    </lineage>
</organism>
<gene>
    <name evidence="3" type="ORF">AKJ47_01375</name>
</gene>
<feature type="transmembrane region" description="Helical" evidence="1">
    <location>
        <begin position="126"/>
        <end position="146"/>
    </location>
</feature>
<evidence type="ECO:0000259" key="2">
    <source>
        <dbReference type="Pfam" id="PF02517"/>
    </source>
</evidence>
<dbReference type="EMBL" id="LHYA01000011">
    <property type="protein sequence ID" value="KXB03948.1"/>
    <property type="molecule type" value="Genomic_DNA"/>
</dbReference>
<feature type="transmembrane region" description="Helical" evidence="1">
    <location>
        <begin position="65"/>
        <end position="87"/>
    </location>
</feature>
<accession>A0A133VBX3</accession>
<reference evidence="3 4" key="1">
    <citation type="journal article" date="2016" name="Sci. Rep.">
        <title>Metabolic traits of an uncultured archaeal lineage -MSBL1- from brine pools of the Red Sea.</title>
        <authorList>
            <person name="Mwirichia R."/>
            <person name="Alam I."/>
            <person name="Rashid M."/>
            <person name="Vinu M."/>
            <person name="Ba-Alawi W."/>
            <person name="Anthony Kamau A."/>
            <person name="Kamanda Ngugi D."/>
            <person name="Goker M."/>
            <person name="Klenk H.P."/>
            <person name="Bajic V."/>
            <person name="Stingl U."/>
        </authorList>
    </citation>
    <scope>NUCLEOTIDE SEQUENCE [LARGE SCALE GENOMIC DNA]</scope>
    <source>
        <strain evidence="3">SCGC-AAA261G05</strain>
    </source>
</reference>
<feature type="transmembrane region" description="Helical" evidence="1">
    <location>
        <begin position="237"/>
        <end position="259"/>
    </location>
</feature>
<keyword evidence="4" id="KW-1185">Reference proteome</keyword>
<dbReference type="Proteomes" id="UP000070405">
    <property type="component" value="Unassembled WGS sequence"/>
</dbReference>
<sequence length="260" mass="27596">MYPSLLILLAVILAELTTTFLSLSLGMFLHSIVLVSLLAAASISRGSPHSNPWGLGAGGPKVFSNFLLAASIVPLIRIFTLAMPFWFFPEVTWYLIAAIPMLAGAVTLARYQGLGAENLGLTLNRLPIQIAVGLTGVGFGLAEYFILKPDPLVGSLSLGEIIIPILILVLGTGFVEELCFRGVIQSNAVGALGEWPGLLFASLVYAGLHIGNSIPDALFVFPIGLFFGLVVLQTKSILGVTLSHGIMNTFLFVVMPLMVS</sequence>
<dbReference type="AlphaFoldDB" id="A0A133VBX3"/>
<dbReference type="Pfam" id="PF02517">
    <property type="entry name" value="Rce1-like"/>
    <property type="match status" value="1"/>
</dbReference>
<evidence type="ECO:0000313" key="3">
    <source>
        <dbReference type="EMBL" id="KXB03948.1"/>
    </source>
</evidence>
<name>A0A133VBX3_9EURY</name>
<dbReference type="GO" id="GO:0080120">
    <property type="term" value="P:CAAX-box protein maturation"/>
    <property type="evidence" value="ECO:0007669"/>
    <property type="project" value="UniProtKB-ARBA"/>
</dbReference>
<proteinExistence type="predicted"/>
<comment type="caution">
    <text evidence="3">The sequence shown here is derived from an EMBL/GenBank/DDBJ whole genome shotgun (WGS) entry which is preliminary data.</text>
</comment>
<feature type="domain" description="CAAX prenyl protease 2/Lysostaphin resistance protein A-like" evidence="2">
    <location>
        <begin position="161"/>
        <end position="250"/>
    </location>
</feature>
<keyword evidence="1" id="KW-1133">Transmembrane helix</keyword>
<dbReference type="InterPro" id="IPR003675">
    <property type="entry name" value="Rce1/LyrA-like_dom"/>
</dbReference>
<protein>
    <recommendedName>
        <fullName evidence="2">CAAX prenyl protease 2/Lysostaphin resistance protein A-like domain-containing protein</fullName>
    </recommendedName>
</protein>
<keyword evidence="1" id="KW-0472">Membrane</keyword>
<feature type="transmembrane region" description="Helical" evidence="1">
    <location>
        <begin position="93"/>
        <end position="114"/>
    </location>
</feature>
<keyword evidence="1" id="KW-0812">Transmembrane</keyword>
<feature type="transmembrane region" description="Helical" evidence="1">
    <location>
        <begin position="152"/>
        <end position="175"/>
    </location>
</feature>
<dbReference type="GO" id="GO:0004175">
    <property type="term" value="F:endopeptidase activity"/>
    <property type="evidence" value="ECO:0007669"/>
    <property type="project" value="UniProtKB-ARBA"/>
</dbReference>
<feature type="transmembrane region" description="Helical" evidence="1">
    <location>
        <begin position="214"/>
        <end position="232"/>
    </location>
</feature>
<evidence type="ECO:0000256" key="1">
    <source>
        <dbReference type="SAM" id="Phobius"/>
    </source>
</evidence>
<evidence type="ECO:0000313" key="4">
    <source>
        <dbReference type="Proteomes" id="UP000070405"/>
    </source>
</evidence>